<evidence type="ECO:0000313" key="11">
    <source>
        <dbReference type="Proteomes" id="UP000662703"/>
    </source>
</evidence>
<dbReference type="Gene3D" id="3.30.1060.10">
    <property type="entry name" value="Peptide methionine sulphoxide reductase MsrA"/>
    <property type="match status" value="1"/>
</dbReference>
<organism evidence="10 11">
    <name type="scientific">Alloalcanivorax profundimaris</name>
    <dbReference type="NCBI Taxonomy" id="2735259"/>
    <lineage>
        <taxon>Bacteria</taxon>
        <taxon>Pseudomonadati</taxon>
        <taxon>Pseudomonadota</taxon>
        <taxon>Gammaproteobacteria</taxon>
        <taxon>Oceanospirillales</taxon>
        <taxon>Alcanivoracaceae</taxon>
        <taxon>Alloalcanivorax</taxon>
    </lineage>
</organism>
<evidence type="ECO:0000256" key="4">
    <source>
        <dbReference type="ARBA" id="ARBA00047806"/>
    </source>
</evidence>
<name>A0ABS0ALD5_9GAMM</name>
<reference evidence="10 11" key="1">
    <citation type="submission" date="2012-09" db="EMBL/GenBank/DDBJ databases">
        <title>Genome Sequence of alkane-degrading Bacterium Alcanivorax sp. 521-1.</title>
        <authorList>
            <person name="Lai Q."/>
            <person name="Shao Z."/>
        </authorList>
    </citation>
    <scope>NUCLEOTIDE SEQUENCE [LARGE SCALE GENOMIC DNA]</scope>
    <source>
        <strain evidence="10 11">521-1</strain>
    </source>
</reference>
<comment type="function">
    <text evidence="3 7">Has an important function as a repair enzyme for proteins that have been inactivated by oxidation. Catalyzes the reversible oxidation-reduction of methionine sulfoxide in proteins to methionine.</text>
</comment>
<dbReference type="InterPro" id="IPR036509">
    <property type="entry name" value="Met_Sox_Rdtase_MsrA_sf"/>
</dbReference>
<dbReference type="Proteomes" id="UP000662703">
    <property type="component" value="Unassembled WGS sequence"/>
</dbReference>
<keyword evidence="1 7" id="KW-0560">Oxidoreductase</keyword>
<gene>
    <name evidence="7" type="primary">msrA</name>
    <name evidence="10" type="ORF">Y5W_00243</name>
</gene>
<protein>
    <recommendedName>
        <fullName evidence="7">Peptide methionine sulfoxide reductase MsrA</fullName>
        <shortName evidence="7">Protein-methionine-S-oxide reductase</shortName>
        <ecNumber evidence="7">1.8.4.11</ecNumber>
    </recommendedName>
    <alternativeName>
        <fullName evidence="7">Peptide-methionine (S)-S-oxide reductase</fullName>
        <shortName evidence="7">Peptide Met(O) reductase</shortName>
    </alternativeName>
</protein>
<sequence>MRIVILTLALLASLPAAAAQATAVFAGGCFWCTESDFEHLDGVSEAISGYTGGELADPTYQQVSAGGTGHIEAVKVIYDPEVVSYENLLAWFWQHIDPTDPDGQFIDQGSQYRSAIFHDDERQKRLAEASRKALADSGRFDKPVVTEILPLGTFYEAEDYHQDYYKKNPLRYKFYRYNSGRDQFLEKHWEDPEARPWKQAVEEEEEEEEFTLGAPWEGPDRFHRPSDKVLRSMMTERGYEVTREDDTEPAFNNPYHDLKKDGLYVDAISGEPLFSSTDKFDSGTGWPSFTKPINDDMVTLHEDNLLWITRTEVRSRYADSHLGHVFDDGPAPTGKRWCMNSAAMQFIPKEKMKALGYGDYLYLFEE</sequence>
<dbReference type="InterPro" id="IPR002579">
    <property type="entry name" value="Met_Sox_Rdtase_MsrB_dom"/>
</dbReference>
<dbReference type="Pfam" id="PF01641">
    <property type="entry name" value="SelR"/>
    <property type="match status" value="1"/>
</dbReference>
<dbReference type="Gene3D" id="2.170.150.20">
    <property type="entry name" value="Peptide methionine sulfoxide reductase"/>
    <property type="match status" value="1"/>
</dbReference>
<evidence type="ECO:0000256" key="5">
    <source>
        <dbReference type="ARBA" id="ARBA00048488"/>
    </source>
</evidence>
<dbReference type="NCBIfam" id="TIGR00401">
    <property type="entry name" value="msrA"/>
    <property type="match status" value="1"/>
</dbReference>
<accession>A0ABS0ALD5</accession>
<feature type="chain" id="PRO_5047013964" description="Peptide methionine sulfoxide reductase MsrA" evidence="8">
    <location>
        <begin position="19"/>
        <end position="366"/>
    </location>
</feature>
<dbReference type="PROSITE" id="PS51790">
    <property type="entry name" value="MSRB"/>
    <property type="match status" value="1"/>
</dbReference>
<dbReference type="PANTHER" id="PTHR43774">
    <property type="entry name" value="PEPTIDE METHIONINE SULFOXIDE REDUCTASE"/>
    <property type="match status" value="1"/>
</dbReference>
<comment type="caution">
    <text evidence="10">The sequence shown here is derived from an EMBL/GenBank/DDBJ whole genome shotgun (WGS) entry which is preliminary data.</text>
</comment>
<dbReference type="RefSeq" id="WP_194863879.1">
    <property type="nucleotide sequence ID" value="NZ_ARXX01000002.1"/>
</dbReference>
<dbReference type="EC" id="1.8.4.11" evidence="7"/>
<evidence type="ECO:0000313" key="10">
    <source>
        <dbReference type="EMBL" id="MBF5054949.1"/>
    </source>
</evidence>
<dbReference type="EMBL" id="ARXX01000002">
    <property type="protein sequence ID" value="MBF5054949.1"/>
    <property type="molecule type" value="Genomic_DNA"/>
</dbReference>
<feature type="signal peptide" evidence="8">
    <location>
        <begin position="1"/>
        <end position="18"/>
    </location>
</feature>
<dbReference type="PANTHER" id="PTHR43774:SF1">
    <property type="entry name" value="PEPTIDE METHIONINE SULFOXIDE REDUCTASE MSRA 2"/>
    <property type="match status" value="1"/>
</dbReference>
<comment type="catalytic activity">
    <reaction evidence="5">
        <text>L-methionyl-[protein] + [thioredoxin]-disulfide + H2O = L-methionyl-(R)-S-oxide-[protein] + [thioredoxin]-dithiol</text>
        <dbReference type="Rhea" id="RHEA:24164"/>
        <dbReference type="Rhea" id="RHEA-COMP:10698"/>
        <dbReference type="Rhea" id="RHEA-COMP:10700"/>
        <dbReference type="Rhea" id="RHEA-COMP:12313"/>
        <dbReference type="Rhea" id="RHEA-COMP:12314"/>
        <dbReference type="ChEBI" id="CHEBI:15377"/>
        <dbReference type="ChEBI" id="CHEBI:16044"/>
        <dbReference type="ChEBI" id="CHEBI:29950"/>
        <dbReference type="ChEBI" id="CHEBI:45764"/>
        <dbReference type="ChEBI" id="CHEBI:50058"/>
        <dbReference type="EC" id="1.8.4.12"/>
    </reaction>
</comment>
<comment type="catalytic activity">
    <reaction evidence="4 7">
        <text>L-methionyl-[protein] + [thioredoxin]-disulfide + H2O = L-methionyl-(S)-S-oxide-[protein] + [thioredoxin]-dithiol</text>
        <dbReference type="Rhea" id="RHEA:14217"/>
        <dbReference type="Rhea" id="RHEA-COMP:10698"/>
        <dbReference type="Rhea" id="RHEA-COMP:10700"/>
        <dbReference type="Rhea" id="RHEA-COMP:12313"/>
        <dbReference type="Rhea" id="RHEA-COMP:12315"/>
        <dbReference type="ChEBI" id="CHEBI:15377"/>
        <dbReference type="ChEBI" id="CHEBI:16044"/>
        <dbReference type="ChEBI" id="CHEBI:29950"/>
        <dbReference type="ChEBI" id="CHEBI:44120"/>
        <dbReference type="ChEBI" id="CHEBI:50058"/>
        <dbReference type="EC" id="1.8.4.11"/>
    </reaction>
</comment>
<evidence type="ECO:0000256" key="6">
    <source>
        <dbReference type="ARBA" id="ARBA00048782"/>
    </source>
</evidence>
<dbReference type="InterPro" id="IPR002569">
    <property type="entry name" value="Met_Sox_Rdtase_MsrA_dom"/>
</dbReference>
<comment type="similarity">
    <text evidence="7">Belongs to the MsrA Met sulfoxide reductase family.</text>
</comment>
<dbReference type="PROSITE" id="PS51257">
    <property type="entry name" value="PROKAR_LIPOPROTEIN"/>
    <property type="match status" value="1"/>
</dbReference>
<dbReference type="InterPro" id="IPR011057">
    <property type="entry name" value="Mss4-like_sf"/>
</dbReference>
<evidence type="ECO:0000256" key="8">
    <source>
        <dbReference type="SAM" id="SignalP"/>
    </source>
</evidence>
<keyword evidence="8" id="KW-0732">Signal</keyword>
<dbReference type="SUPFAM" id="SSF51316">
    <property type="entry name" value="Mss4-like"/>
    <property type="match status" value="1"/>
</dbReference>
<keyword evidence="2" id="KW-0511">Multifunctional enzyme</keyword>
<evidence type="ECO:0000256" key="1">
    <source>
        <dbReference type="ARBA" id="ARBA00023002"/>
    </source>
</evidence>
<feature type="active site" evidence="7">
    <location>
        <position position="29"/>
    </location>
</feature>
<dbReference type="HAMAP" id="MF_01401">
    <property type="entry name" value="MsrA"/>
    <property type="match status" value="1"/>
</dbReference>
<feature type="domain" description="MsrB" evidence="9">
    <location>
        <begin position="227"/>
        <end position="349"/>
    </location>
</feature>
<dbReference type="SUPFAM" id="SSF55068">
    <property type="entry name" value="Peptide methionine sulfoxide reductase"/>
    <property type="match status" value="1"/>
</dbReference>
<evidence type="ECO:0000256" key="3">
    <source>
        <dbReference type="ARBA" id="ARBA00024679"/>
    </source>
</evidence>
<comment type="catalytic activity">
    <reaction evidence="6 7">
        <text>[thioredoxin]-disulfide + L-methionine + H2O = L-methionine (S)-S-oxide + [thioredoxin]-dithiol</text>
        <dbReference type="Rhea" id="RHEA:19993"/>
        <dbReference type="Rhea" id="RHEA-COMP:10698"/>
        <dbReference type="Rhea" id="RHEA-COMP:10700"/>
        <dbReference type="ChEBI" id="CHEBI:15377"/>
        <dbReference type="ChEBI" id="CHEBI:29950"/>
        <dbReference type="ChEBI" id="CHEBI:50058"/>
        <dbReference type="ChEBI" id="CHEBI:57844"/>
        <dbReference type="ChEBI" id="CHEBI:58772"/>
        <dbReference type="EC" id="1.8.4.11"/>
    </reaction>
</comment>
<evidence type="ECO:0000259" key="9">
    <source>
        <dbReference type="PROSITE" id="PS51790"/>
    </source>
</evidence>
<dbReference type="Pfam" id="PF01625">
    <property type="entry name" value="PMSR"/>
    <property type="match status" value="1"/>
</dbReference>
<evidence type="ECO:0000256" key="7">
    <source>
        <dbReference type="HAMAP-Rule" id="MF_01401"/>
    </source>
</evidence>
<keyword evidence="11" id="KW-1185">Reference proteome</keyword>
<dbReference type="NCBIfam" id="TIGR00357">
    <property type="entry name" value="peptide-methionine (R)-S-oxide reductase MsrB"/>
    <property type="match status" value="1"/>
</dbReference>
<evidence type="ECO:0000256" key="2">
    <source>
        <dbReference type="ARBA" id="ARBA00023268"/>
    </source>
</evidence>
<proteinExistence type="inferred from homology"/>